<dbReference type="SMART" id="SM00028">
    <property type="entry name" value="TPR"/>
    <property type="match status" value="2"/>
</dbReference>
<reference evidence="2 3" key="1">
    <citation type="submission" date="2024-04" db="EMBL/GenBank/DDBJ databases">
        <authorList>
            <consortium name="Genoscope - CEA"/>
            <person name="William W."/>
        </authorList>
    </citation>
    <scope>NUCLEOTIDE SEQUENCE [LARGE SCALE GENOMIC DNA]</scope>
</reference>
<organism evidence="2 3">
    <name type="scientific">Lymnaea stagnalis</name>
    <name type="common">Great pond snail</name>
    <name type="synonym">Helix stagnalis</name>
    <dbReference type="NCBI Taxonomy" id="6523"/>
    <lineage>
        <taxon>Eukaryota</taxon>
        <taxon>Metazoa</taxon>
        <taxon>Spiralia</taxon>
        <taxon>Lophotrochozoa</taxon>
        <taxon>Mollusca</taxon>
        <taxon>Gastropoda</taxon>
        <taxon>Heterobranchia</taxon>
        <taxon>Euthyneura</taxon>
        <taxon>Panpulmonata</taxon>
        <taxon>Hygrophila</taxon>
        <taxon>Lymnaeoidea</taxon>
        <taxon>Lymnaeidae</taxon>
        <taxon>Lymnaea</taxon>
    </lineage>
</organism>
<sequence length="1148" mass="132072">MEDLFGGHFRDNPTRTNPPPRTTHTATDPHGGGSMYSGFIGQQLARQHMVQMRPSPENITAFCSPVHTWTVPDQGFHRTHHVGEEENYDQSMTDPYPSMIYLSQNMSEPTLYISGPTQGIPGPTQGIPVPAQEIPAPTHGGIQHAHYTQLSSIPHQLYVINQKAHIIPTLTQGIPAPTQIIRQHPHDLTHQRFSSPPSHYHQTDTLRFNRGEYSVTSYHRHDDPHQHFHHVQASQPTFPSSQQLQHPGDLSRQHLEDTTRPVRHEFGPIIRKDIHNSIRSSITKLGTITQVCGPPMVGKSTLVDQAVKELQESQPNSRIDGFLYHSFTCKRLATLQDILATVMATIQQGRTFSASPNTYTEAFVLSQIQSLLQCCEKHHHIFVFHKCESLRTSGRDHEFLAFLSKVSKFWWSAGFMVSVVFTTFKKFPLSGLNTGHVEVDMLTDPIDIKALLEHHDPGVDVTGYIKICQQFLCFPEAVVRFAEEYLVTDKTRSSPEDLEKRVCMDAHFHSLIFDKRVDDVEGWLQKDDLELLMYFGSSVDSTFTEENLIEVLKTQMDVYRFDQWVQGLLKRLKDNYLFRAVCDSRNRLAVHPLLVRYTKIAKTQGKLAIHDQSCNSFTVFVSHVLKNAEKNILLHGRKGQVYGCLAQEWPHVRHVLELAINCTSGTYEAFLKVAVHGRRLVMSCFPKESEDFYKALLIHAKKYGTPQQHAVLEACLGHVTAFCVGRDWKLSEKYMDSAIETLKKFGPVHYYKWALGTKANILQRQGNNQEAIKCFMKVKEVSSYDIPGDVDKILKISEQQEEEDKFTTEILETRPMIFLGDNDNARERLHVLLDELDSRCPNHFELFHLLNSIGLTLQRGKKDLRGALEWYQKAYIQRCYLEKICPQDMVVPLNNIGMCFGRLNQLERGKKYLEKALEIQLERSGAPFYTALTLDHIAELSIKQKQFMDAYEKSFEASDILKKIAKQHDFRLRVLNSLVHYRIIIRQLNLATAETTTARFVKSAEDFVEHMLELGSSMHLTDDGYHYMMTAYEHAMILNWGNSPENFQTYKDRYLLFVLKNDWLRNLMASKKDELAMAANHKSLYVYIRDTEYKDLDLEIFIRYMIPSCPHCEEVNHVYSANMWQDEVGYLINQRQQKQICRGRNFAA</sequence>
<dbReference type="InterPro" id="IPR011990">
    <property type="entry name" value="TPR-like_helical_dom_sf"/>
</dbReference>
<dbReference type="AlphaFoldDB" id="A0AAV2IGD5"/>
<gene>
    <name evidence="2" type="ORF">GSLYS_00017466001</name>
</gene>
<comment type="caution">
    <text evidence="2">The sequence shown here is derived from an EMBL/GenBank/DDBJ whole genome shotgun (WGS) entry which is preliminary data.</text>
</comment>
<dbReference type="EMBL" id="CAXITT010000585">
    <property type="protein sequence ID" value="CAL1543953.1"/>
    <property type="molecule type" value="Genomic_DNA"/>
</dbReference>
<dbReference type="Proteomes" id="UP001497497">
    <property type="component" value="Unassembled WGS sequence"/>
</dbReference>
<dbReference type="SUPFAM" id="SSF48452">
    <property type="entry name" value="TPR-like"/>
    <property type="match status" value="1"/>
</dbReference>
<dbReference type="Gene3D" id="3.40.50.300">
    <property type="entry name" value="P-loop containing nucleotide triphosphate hydrolases"/>
    <property type="match status" value="1"/>
</dbReference>
<evidence type="ECO:0000313" key="2">
    <source>
        <dbReference type="EMBL" id="CAL1543953.1"/>
    </source>
</evidence>
<accession>A0AAV2IGD5</accession>
<feature type="compositionally biased region" description="Polar residues" evidence="1">
    <location>
        <begin position="232"/>
        <end position="245"/>
    </location>
</feature>
<dbReference type="Gene3D" id="1.25.40.10">
    <property type="entry name" value="Tetratricopeptide repeat domain"/>
    <property type="match status" value="1"/>
</dbReference>
<evidence type="ECO:0000256" key="1">
    <source>
        <dbReference type="SAM" id="MobiDB-lite"/>
    </source>
</evidence>
<evidence type="ECO:0000313" key="3">
    <source>
        <dbReference type="Proteomes" id="UP001497497"/>
    </source>
</evidence>
<dbReference type="InterPro" id="IPR027417">
    <property type="entry name" value="P-loop_NTPase"/>
</dbReference>
<keyword evidence="3" id="KW-1185">Reference proteome</keyword>
<dbReference type="Pfam" id="PF13181">
    <property type="entry name" value="TPR_8"/>
    <property type="match status" value="2"/>
</dbReference>
<proteinExistence type="predicted"/>
<feature type="region of interest" description="Disordered" evidence="1">
    <location>
        <begin position="1"/>
        <end position="33"/>
    </location>
</feature>
<dbReference type="InterPro" id="IPR019734">
    <property type="entry name" value="TPR_rpt"/>
</dbReference>
<protein>
    <submittedName>
        <fullName evidence="2">Uncharacterized protein</fullName>
    </submittedName>
</protein>
<name>A0AAV2IGD5_LYMST</name>
<feature type="region of interest" description="Disordered" evidence="1">
    <location>
        <begin position="228"/>
        <end position="250"/>
    </location>
</feature>